<dbReference type="SMART" id="SM00198">
    <property type="entry name" value="SCP"/>
    <property type="match status" value="1"/>
</dbReference>
<protein>
    <recommendedName>
        <fullName evidence="4">SCP domain-containing protein</fullName>
    </recommendedName>
</protein>
<dbReference type="InterPro" id="IPR014044">
    <property type="entry name" value="CAP_dom"/>
</dbReference>
<reference evidence="6" key="1">
    <citation type="submission" date="2015-01" db="EMBL/GenBank/DDBJ databases">
        <authorList>
            <person name="Aksoy S."/>
            <person name="Warren W."/>
            <person name="Wilson R.K."/>
        </authorList>
    </citation>
    <scope>NUCLEOTIDE SEQUENCE [LARGE SCALE GENOMIC DNA]</scope>
    <source>
        <strain evidence="6">IAEA</strain>
    </source>
</reference>
<accession>A0A1B0BJ90</accession>
<dbReference type="SUPFAM" id="SSF55797">
    <property type="entry name" value="PR-1-like"/>
    <property type="match status" value="1"/>
</dbReference>
<evidence type="ECO:0000256" key="1">
    <source>
        <dbReference type="ARBA" id="ARBA00004613"/>
    </source>
</evidence>
<dbReference type="InterPro" id="IPR001283">
    <property type="entry name" value="CRISP-related"/>
</dbReference>
<evidence type="ECO:0000259" key="4">
    <source>
        <dbReference type="SMART" id="SM00198"/>
    </source>
</evidence>
<organism evidence="5 6">
    <name type="scientific">Glossina palpalis gambiensis</name>
    <dbReference type="NCBI Taxonomy" id="67801"/>
    <lineage>
        <taxon>Eukaryota</taxon>
        <taxon>Metazoa</taxon>
        <taxon>Ecdysozoa</taxon>
        <taxon>Arthropoda</taxon>
        <taxon>Hexapoda</taxon>
        <taxon>Insecta</taxon>
        <taxon>Pterygota</taxon>
        <taxon>Neoptera</taxon>
        <taxon>Endopterygota</taxon>
        <taxon>Diptera</taxon>
        <taxon>Brachycera</taxon>
        <taxon>Muscomorpha</taxon>
        <taxon>Hippoboscoidea</taxon>
        <taxon>Glossinidae</taxon>
        <taxon>Glossina</taxon>
    </lineage>
</organism>
<keyword evidence="3" id="KW-0472">Membrane</keyword>
<dbReference type="GO" id="GO:0005576">
    <property type="term" value="C:extracellular region"/>
    <property type="evidence" value="ECO:0007669"/>
    <property type="project" value="UniProtKB-SubCell"/>
</dbReference>
<dbReference type="Gene3D" id="3.40.33.10">
    <property type="entry name" value="CAP"/>
    <property type="match status" value="1"/>
</dbReference>
<dbReference type="AlphaFoldDB" id="A0A1B0BJ90"/>
<keyword evidence="2" id="KW-0964">Secreted</keyword>
<dbReference type="PROSITE" id="PS01009">
    <property type="entry name" value="CRISP_1"/>
    <property type="match status" value="1"/>
</dbReference>
<dbReference type="STRING" id="67801.A0A1B0BJ90"/>
<evidence type="ECO:0000313" key="6">
    <source>
        <dbReference type="Proteomes" id="UP000092460"/>
    </source>
</evidence>
<dbReference type="VEuPathDB" id="VectorBase:GPPI031922"/>
<reference evidence="5" key="2">
    <citation type="submission" date="2020-05" db="UniProtKB">
        <authorList>
            <consortium name="EnsemblMetazoa"/>
        </authorList>
    </citation>
    <scope>IDENTIFICATION</scope>
    <source>
        <strain evidence="5">IAEA</strain>
    </source>
</reference>
<keyword evidence="6" id="KW-1185">Reference proteome</keyword>
<dbReference type="EMBL" id="JXJN01015344">
    <property type="status" value="NOT_ANNOTATED_CDS"/>
    <property type="molecule type" value="Genomic_DNA"/>
</dbReference>
<feature type="transmembrane region" description="Helical" evidence="3">
    <location>
        <begin position="155"/>
        <end position="176"/>
    </location>
</feature>
<evidence type="ECO:0000256" key="2">
    <source>
        <dbReference type="ARBA" id="ARBA00022525"/>
    </source>
</evidence>
<dbReference type="InterPro" id="IPR034113">
    <property type="entry name" value="SCP_GAPR1-like"/>
</dbReference>
<sequence>MTNNYGACEWHRCNKWGAIECECLEAHNKFRALHGAPPLKLNAKLCRAAEAWARASFEVAKKGQLIHSAAADYGENIYCCTDCKKFNGSMAAQAWYNEIEHYDFEKSVFSIETGHFTQLVWKDSANLGVGYKKVTFKFSMKWATTCEGRKPLLTFLNFFSCYVLLDFLASFGKYYIMQNT</sequence>
<dbReference type="Pfam" id="PF00188">
    <property type="entry name" value="CAP"/>
    <property type="match status" value="1"/>
</dbReference>
<dbReference type="FunFam" id="3.40.33.10:FF:000010">
    <property type="entry name" value="Predicted protein"/>
    <property type="match status" value="1"/>
</dbReference>
<comment type="subcellular location">
    <subcellularLocation>
        <location evidence="1">Secreted</location>
    </subcellularLocation>
</comment>
<dbReference type="InterPro" id="IPR035940">
    <property type="entry name" value="CAP_sf"/>
</dbReference>
<dbReference type="CDD" id="cd05382">
    <property type="entry name" value="CAP_GAPR1-like"/>
    <property type="match status" value="1"/>
</dbReference>
<dbReference type="PANTHER" id="PTHR10334">
    <property type="entry name" value="CYSTEINE-RICH SECRETORY PROTEIN-RELATED"/>
    <property type="match status" value="1"/>
</dbReference>
<dbReference type="Proteomes" id="UP000092460">
    <property type="component" value="Unassembled WGS sequence"/>
</dbReference>
<evidence type="ECO:0000256" key="3">
    <source>
        <dbReference type="SAM" id="Phobius"/>
    </source>
</evidence>
<evidence type="ECO:0000313" key="5">
    <source>
        <dbReference type="EnsemblMetazoa" id="GPPI031922-PA"/>
    </source>
</evidence>
<name>A0A1B0BJ90_9MUSC</name>
<keyword evidence="3" id="KW-0812">Transmembrane</keyword>
<dbReference type="InterPro" id="IPR018244">
    <property type="entry name" value="Allrgn_V5/Tpx1_CS"/>
</dbReference>
<proteinExistence type="predicted"/>
<dbReference type="EnsemblMetazoa" id="GPPI031922-RA">
    <property type="protein sequence ID" value="GPPI031922-PA"/>
    <property type="gene ID" value="GPPI031922"/>
</dbReference>
<feature type="domain" description="SCP" evidence="4">
    <location>
        <begin position="18"/>
        <end position="154"/>
    </location>
</feature>
<keyword evidence="3" id="KW-1133">Transmembrane helix</keyword>